<dbReference type="AlphaFoldDB" id="A0A4Y1MUS2"/>
<dbReference type="EMBL" id="CP025189">
    <property type="protein sequence ID" value="AWV21716.1"/>
    <property type="molecule type" value="Genomic_DNA"/>
</dbReference>
<protein>
    <submittedName>
        <fullName evidence="1">Uncharacterized protein</fullName>
    </submittedName>
</protein>
<dbReference type="Pfam" id="PF05354">
    <property type="entry name" value="Phage_attach"/>
    <property type="match status" value="1"/>
</dbReference>
<name>A0A4Y1MUS2_9PROT</name>
<accession>A0A4Y1MUS2</accession>
<evidence type="ECO:0000313" key="1">
    <source>
        <dbReference type="EMBL" id="AWV21716.1"/>
    </source>
</evidence>
<dbReference type="RefSeq" id="WP_314215244.1">
    <property type="nucleotide sequence ID" value="NZ_CP025189.1"/>
</dbReference>
<gene>
    <name evidence="1" type="ORF">RADP37_05302</name>
</gene>
<reference evidence="1" key="1">
    <citation type="submission" date="2017-12" db="EMBL/GenBank/DDBJ databases">
        <authorList>
            <person name="Martens C."/>
            <person name="Dahlstrom E."/>
            <person name="Barbian K."/>
            <person name="Sykora L."/>
            <person name="Ricklefs S."/>
            <person name="Bruno D."/>
            <person name="Anzick I."/>
            <person name="Myles I."/>
            <person name="Datta S.K."/>
        </authorList>
    </citation>
    <scope>NUCLEOTIDE SEQUENCE</scope>
    <source>
        <strain evidence="1">AD2</strain>
    </source>
</reference>
<sequence length="103" mass="10962">MDAFAAMTAALHADPNLGTDALWQPGGAGPFIPVRIILSEQDDMAGRARAGTIRASIARSSLPTRPSRGDPLTFADPTGVRLCKIDGIEEPDAWTYELRLSLA</sequence>
<dbReference type="InterPro" id="IPR008018">
    <property type="entry name" value="Phage_tail_attach_FII"/>
</dbReference>
<organism evidence="1">
    <name type="scientific">Roseomonas mucosa</name>
    <dbReference type="NCBI Taxonomy" id="207340"/>
    <lineage>
        <taxon>Bacteria</taxon>
        <taxon>Pseudomonadati</taxon>
        <taxon>Pseudomonadota</taxon>
        <taxon>Alphaproteobacteria</taxon>
        <taxon>Acetobacterales</taxon>
        <taxon>Roseomonadaceae</taxon>
        <taxon>Roseomonas</taxon>
    </lineage>
</organism>
<dbReference type="GO" id="GO:0019068">
    <property type="term" value="P:virion assembly"/>
    <property type="evidence" value="ECO:0007669"/>
    <property type="project" value="InterPro"/>
</dbReference>
<proteinExistence type="predicted"/>